<dbReference type="PANTHER" id="PTHR33317:SF4">
    <property type="entry name" value="POLYNUCLEOTIDYL TRANSFERASE, RIBONUCLEASE H-LIKE SUPERFAMILY PROTEIN"/>
    <property type="match status" value="1"/>
</dbReference>
<gene>
    <name evidence="7" type="primary">ruvX</name>
    <name evidence="7" type="ORF">GCM10009118_13260</name>
</gene>
<evidence type="ECO:0000256" key="4">
    <source>
        <dbReference type="ARBA" id="ARBA00022801"/>
    </source>
</evidence>
<dbReference type="CDD" id="cd16964">
    <property type="entry name" value="YqgF"/>
    <property type="match status" value="1"/>
</dbReference>
<evidence type="ECO:0000256" key="5">
    <source>
        <dbReference type="HAMAP-Rule" id="MF_00651"/>
    </source>
</evidence>
<protein>
    <recommendedName>
        <fullName evidence="5">Putative pre-16S rRNA nuclease</fullName>
        <ecNumber evidence="5">3.1.-.-</ecNumber>
    </recommendedName>
</protein>
<keyword evidence="1 5" id="KW-0963">Cytoplasm</keyword>
<dbReference type="PANTHER" id="PTHR33317">
    <property type="entry name" value="POLYNUCLEOTIDYL TRANSFERASE, RIBONUCLEASE H-LIKE SUPERFAMILY PROTEIN"/>
    <property type="match status" value="1"/>
</dbReference>
<dbReference type="InterPro" id="IPR005227">
    <property type="entry name" value="YqgF"/>
</dbReference>
<dbReference type="SMART" id="SM00732">
    <property type="entry name" value="YqgFc"/>
    <property type="match status" value="1"/>
</dbReference>
<name>A0ABN1MNT0_9FLAO</name>
<evidence type="ECO:0000313" key="7">
    <source>
        <dbReference type="EMBL" id="GAA0874918.1"/>
    </source>
</evidence>
<evidence type="ECO:0000313" key="8">
    <source>
        <dbReference type="Proteomes" id="UP001501126"/>
    </source>
</evidence>
<comment type="caution">
    <text evidence="7">The sequence shown here is derived from an EMBL/GenBank/DDBJ whole genome shotgun (WGS) entry which is preliminary data.</text>
</comment>
<dbReference type="SUPFAM" id="SSF53098">
    <property type="entry name" value="Ribonuclease H-like"/>
    <property type="match status" value="1"/>
</dbReference>
<proteinExistence type="inferred from homology"/>
<dbReference type="NCBIfam" id="TIGR00250">
    <property type="entry name" value="RNAse_H_YqgF"/>
    <property type="match status" value="1"/>
</dbReference>
<accession>A0ABN1MNT0</accession>
<evidence type="ECO:0000256" key="2">
    <source>
        <dbReference type="ARBA" id="ARBA00022517"/>
    </source>
</evidence>
<evidence type="ECO:0000256" key="1">
    <source>
        <dbReference type="ARBA" id="ARBA00022490"/>
    </source>
</evidence>
<organism evidence="7 8">
    <name type="scientific">Wandonia haliotis</name>
    <dbReference type="NCBI Taxonomy" id="574963"/>
    <lineage>
        <taxon>Bacteria</taxon>
        <taxon>Pseudomonadati</taxon>
        <taxon>Bacteroidota</taxon>
        <taxon>Flavobacteriia</taxon>
        <taxon>Flavobacteriales</taxon>
        <taxon>Crocinitomicaceae</taxon>
        <taxon>Wandonia</taxon>
    </lineage>
</organism>
<feature type="domain" description="YqgF/RNase H-like" evidence="6">
    <location>
        <begin position="2"/>
        <end position="100"/>
    </location>
</feature>
<keyword evidence="2 5" id="KW-0690">Ribosome biogenesis</keyword>
<reference evidence="7 8" key="1">
    <citation type="journal article" date="2019" name="Int. J. Syst. Evol. Microbiol.">
        <title>The Global Catalogue of Microorganisms (GCM) 10K type strain sequencing project: providing services to taxonomists for standard genome sequencing and annotation.</title>
        <authorList>
            <consortium name="The Broad Institute Genomics Platform"/>
            <consortium name="The Broad Institute Genome Sequencing Center for Infectious Disease"/>
            <person name="Wu L."/>
            <person name="Ma J."/>
        </authorList>
    </citation>
    <scope>NUCLEOTIDE SEQUENCE [LARGE SCALE GENOMIC DNA]</scope>
    <source>
        <strain evidence="7 8">JCM 16083</strain>
    </source>
</reference>
<dbReference type="Pfam" id="PF03652">
    <property type="entry name" value="RuvX"/>
    <property type="match status" value="1"/>
</dbReference>
<dbReference type="RefSeq" id="WP_343785839.1">
    <property type="nucleotide sequence ID" value="NZ_BAAAFH010000007.1"/>
</dbReference>
<sequence>MPRLLALDYGMKRTGVAATDDSQIIASGVGTVLTADLFDFLSDYLTKYKVEALVVGEPRRLNDEPTHATGLVHSFVEKFKKKFPDVPVHLEDERFTSKMASQSMLQMGLKKKDRRKKELVDEISAVLILQSFMESH</sequence>
<comment type="function">
    <text evidence="5">Could be a nuclease involved in processing of the 5'-end of pre-16S rRNA.</text>
</comment>
<dbReference type="InterPro" id="IPR012337">
    <property type="entry name" value="RNaseH-like_sf"/>
</dbReference>
<dbReference type="InterPro" id="IPR006641">
    <property type="entry name" value="YqgF/RNaseH-like_dom"/>
</dbReference>
<dbReference type="Proteomes" id="UP001501126">
    <property type="component" value="Unassembled WGS sequence"/>
</dbReference>
<keyword evidence="8" id="KW-1185">Reference proteome</keyword>
<keyword evidence="4 5" id="KW-0378">Hydrolase</keyword>
<evidence type="ECO:0000256" key="3">
    <source>
        <dbReference type="ARBA" id="ARBA00022722"/>
    </source>
</evidence>
<evidence type="ECO:0000259" key="6">
    <source>
        <dbReference type="SMART" id="SM00732"/>
    </source>
</evidence>
<dbReference type="InterPro" id="IPR037027">
    <property type="entry name" value="YqgF/RNaseH-like_dom_sf"/>
</dbReference>
<comment type="similarity">
    <text evidence="5">Belongs to the YqgF HJR family.</text>
</comment>
<dbReference type="EMBL" id="BAAAFH010000007">
    <property type="protein sequence ID" value="GAA0874918.1"/>
    <property type="molecule type" value="Genomic_DNA"/>
</dbReference>
<comment type="subcellular location">
    <subcellularLocation>
        <location evidence="5">Cytoplasm</location>
    </subcellularLocation>
</comment>
<dbReference type="Gene3D" id="3.30.420.140">
    <property type="entry name" value="YqgF/RNase H-like domain"/>
    <property type="match status" value="1"/>
</dbReference>
<dbReference type="HAMAP" id="MF_00651">
    <property type="entry name" value="Nuclease_YqgF"/>
    <property type="match status" value="1"/>
</dbReference>
<keyword evidence="3 5" id="KW-0540">Nuclease</keyword>
<dbReference type="EC" id="3.1.-.-" evidence="5"/>